<proteinExistence type="predicted"/>
<dbReference type="FunFam" id="1.10.340.70:FF:000001">
    <property type="entry name" value="Retrovirus-related Pol polyprotein from transposon gypsy-like Protein"/>
    <property type="match status" value="1"/>
</dbReference>
<dbReference type="AlphaFoldDB" id="V5GIV4"/>
<dbReference type="PANTHER" id="PTHR47266">
    <property type="entry name" value="ENDONUCLEASE-RELATED"/>
    <property type="match status" value="1"/>
</dbReference>
<organism evidence="2">
    <name type="scientific">Anoplophora glabripennis</name>
    <name type="common">Asian longhorn beetle</name>
    <name type="synonym">Anoplophora nobilis</name>
    <dbReference type="NCBI Taxonomy" id="217634"/>
    <lineage>
        <taxon>Eukaryota</taxon>
        <taxon>Metazoa</taxon>
        <taxon>Ecdysozoa</taxon>
        <taxon>Arthropoda</taxon>
        <taxon>Hexapoda</taxon>
        <taxon>Insecta</taxon>
        <taxon>Pterygota</taxon>
        <taxon>Neoptera</taxon>
        <taxon>Endopterygota</taxon>
        <taxon>Coleoptera</taxon>
        <taxon>Polyphaga</taxon>
        <taxon>Cucujiformia</taxon>
        <taxon>Chrysomeloidea</taxon>
        <taxon>Cerambycidae</taxon>
        <taxon>Lamiinae</taxon>
        <taxon>Lamiini</taxon>
        <taxon>Anoplophora</taxon>
    </lineage>
</organism>
<evidence type="ECO:0000313" key="2">
    <source>
        <dbReference type="EMBL" id="JAB61527.1"/>
    </source>
</evidence>
<feature type="domain" description="Integrase zinc-binding" evidence="1">
    <location>
        <begin position="35"/>
        <end position="89"/>
    </location>
</feature>
<dbReference type="Gene3D" id="1.10.340.70">
    <property type="match status" value="1"/>
</dbReference>
<gene>
    <name evidence="2" type="primary">GIN1</name>
</gene>
<protein>
    <submittedName>
        <fullName evidence="2">Gypsy retrotransposon integrase-like protein 1</fullName>
    </submittedName>
</protein>
<feature type="non-terminal residue" evidence="2">
    <location>
        <position position="1"/>
    </location>
</feature>
<dbReference type="Pfam" id="PF17921">
    <property type="entry name" value="Integrase_H2C2"/>
    <property type="match status" value="1"/>
</dbReference>
<name>V5GIV4_ANOGL</name>
<dbReference type="InterPro" id="IPR052160">
    <property type="entry name" value="Gypsy_RT_Integrase-like"/>
</dbReference>
<accession>V5GIV4</accession>
<dbReference type="InterPro" id="IPR041588">
    <property type="entry name" value="Integrase_H2C2"/>
</dbReference>
<sequence>PQGLLNIKKWYDLYNDKIFRRGSEENLGYKIVLPRGMVLGVVINEHNQNGHFGSKKCWQYLRGHYYFKKMRETIRKILAGCEVCQKSKVSVRLAGEMSSVIVEEPNELISLDLMGPLP</sequence>
<dbReference type="EMBL" id="GALX01006939">
    <property type="protein sequence ID" value="JAB61527.1"/>
    <property type="molecule type" value="Transcribed_RNA"/>
</dbReference>
<evidence type="ECO:0000259" key="1">
    <source>
        <dbReference type="Pfam" id="PF17921"/>
    </source>
</evidence>
<feature type="non-terminal residue" evidence="2">
    <location>
        <position position="118"/>
    </location>
</feature>
<reference evidence="2" key="1">
    <citation type="submission" date="2013-07" db="EMBL/GenBank/DDBJ databases">
        <title>Midgut Transcriptome Profiling of Anoplphora glabripennis, a Lignocellulose Degrading, Wood-Boring Cerambycid.</title>
        <authorList>
            <person name="Scully E.D."/>
            <person name="Hoover K."/>
            <person name="Carlson J.E."/>
            <person name="Tien M."/>
            <person name="Geib S.M."/>
        </authorList>
    </citation>
    <scope>NUCLEOTIDE SEQUENCE</scope>
</reference>